<evidence type="ECO:0000256" key="8">
    <source>
        <dbReference type="RuleBase" id="RU003346"/>
    </source>
</evidence>
<feature type="transmembrane region" description="Helical" evidence="9">
    <location>
        <begin position="139"/>
        <end position="160"/>
    </location>
</feature>
<accession>A0A4U7ANM2</accession>
<dbReference type="GO" id="GO:1904679">
    <property type="term" value="P:myo-inositol import across plasma membrane"/>
    <property type="evidence" value="ECO:0007669"/>
    <property type="project" value="TreeGrafter"/>
</dbReference>
<dbReference type="PRINTS" id="PR00171">
    <property type="entry name" value="SUGRTRNSPORT"/>
</dbReference>
<dbReference type="SUPFAM" id="SSF103473">
    <property type="entry name" value="MFS general substrate transporter"/>
    <property type="match status" value="1"/>
</dbReference>
<dbReference type="PROSITE" id="PS50850">
    <property type="entry name" value="MFS"/>
    <property type="match status" value="1"/>
</dbReference>
<feature type="domain" description="Major facilitator superfamily (MFS) profile" evidence="10">
    <location>
        <begin position="45"/>
        <end position="489"/>
    </location>
</feature>
<evidence type="ECO:0000259" key="10">
    <source>
        <dbReference type="PROSITE" id="PS50850"/>
    </source>
</evidence>
<dbReference type="InterPro" id="IPR020846">
    <property type="entry name" value="MFS_dom"/>
</dbReference>
<dbReference type="Proteomes" id="UP000308133">
    <property type="component" value="Unassembled WGS sequence"/>
</dbReference>
<comment type="subcellular location">
    <subcellularLocation>
        <location evidence="1">Membrane</location>
        <topology evidence="1">Multi-pass membrane protein</topology>
    </subcellularLocation>
</comment>
<evidence type="ECO:0000256" key="5">
    <source>
        <dbReference type="ARBA" id="ARBA00022989"/>
    </source>
</evidence>
<evidence type="ECO:0000256" key="7">
    <source>
        <dbReference type="ARBA" id="ARBA00049119"/>
    </source>
</evidence>
<dbReference type="PROSITE" id="PS00216">
    <property type="entry name" value="SUGAR_TRANSPORT_1"/>
    <property type="match status" value="1"/>
</dbReference>
<dbReference type="InterPro" id="IPR036259">
    <property type="entry name" value="MFS_trans_sf"/>
</dbReference>
<dbReference type="GO" id="GO:0005366">
    <property type="term" value="F:myo-inositol:proton symporter activity"/>
    <property type="evidence" value="ECO:0007669"/>
    <property type="project" value="TreeGrafter"/>
</dbReference>
<comment type="caution">
    <text evidence="11">The sequence shown here is derived from an EMBL/GenBank/DDBJ whole genome shotgun (WGS) entry which is preliminary data.</text>
</comment>
<evidence type="ECO:0000313" key="11">
    <source>
        <dbReference type="EMBL" id="TKX19728.1"/>
    </source>
</evidence>
<feature type="transmembrane region" description="Helical" evidence="9">
    <location>
        <begin position="359"/>
        <end position="382"/>
    </location>
</feature>
<reference evidence="11 12" key="1">
    <citation type="submission" date="2018-02" db="EMBL/GenBank/DDBJ databases">
        <title>Draft genome sequences of Elsinoe sp., causing black scab on jojoba.</title>
        <authorList>
            <person name="Stodart B."/>
            <person name="Jeffress S."/>
            <person name="Ash G."/>
            <person name="Arun Chinnappa K."/>
        </authorList>
    </citation>
    <scope>NUCLEOTIDE SEQUENCE [LARGE SCALE GENOMIC DNA]</scope>
    <source>
        <strain evidence="11 12">Hillstone_2</strain>
    </source>
</reference>
<feature type="transmembrane region" description="Helical" evidence="9">
    <location>
        <begin position="329"/>
        <end position="347"/>
    </location>
</feature>
<dbReference type="AlphaFoldDB" id="A0A4U7ANM2"/>
<feature type="transmembrane region" description="Helical" evidence="9">
    <location>
        <begin position="172"/>
        <end position="194"/>
    </location>
</feature>
<dbReference type="InterPro" id="IPR005828">
    <property type="entry name" value="MFS_sugar_transport-like"/>
</dbReference>
<dbReference type="EMBL" id="PTQR01000106">
    <property type="protein sequence ID" value="TKX19728.1"/>
    <property type="molecule type" value="Genomic_DNA"/>
</dbReference>
<dbReference type="FunFam" id="1.20.1250.20:FF:000073">
    <property type="entry name" value="MFS myo-inositol transporter, putative"/>
    <property type="match status" value="1"/>
</dbReference>
<protein>
    <submittedName>
        <fullName evidence="11">Myo-inositol transporter-like protein 4</fullName>
    </submittedName>
</protein>
<dbReference type="InterPro" id="IPR005829">
    <property type="entry name" value="Sugar_transporter_CS"/>
</dbReference>
<dbReference type="Pfam" id="PF00083">
    <property type="entry name" value="Sugar_tr"/>
    <property type="match status" value="1"/>
</dbReference>
<evidence type="ECO:0000313" key="12">
    <source>
        <dbReference type="Proteomes" id="UP000308133"/>
    </source>
</evidence>
<keyword evidence="6 9" id="KW-0472">Membrane</keyword>
<keyword evidence="5 9" id="KW-1133">Transmembrane helix</keyword>
<evidence type="ECO:0000256" key="9">
    <source>
        <dbReference type="SAM" id="Phobius"/>
    </source>
</evidence>
<evidence type="ECO:0000256" key="2">
    <source>
        <dbReference type="ARBA" id="ARBA00010992"/>
    </source>
</evidence>
<dbReference type="Gene3D" id="1.20.1250.20">
    <property type="entry name" value="MFS general substrate transporter like domains"/>
    <property type="match status" value="1"/>
</dbReference>
<feature type="transmembrane region" description="Helical" evidence="9">
    <location>
        <begin position="291"/>
        <end position="317"/>
    </location>
</feature>
<comment type="catalytic activity">
    <reaction evidence="7">
        <text>myo-inositol(out) + H(+)(out) = myo-inositol(in) + H(+)(in)</text>
        <dbReference type="Rhea" id="RHEA:60364"/>
        <dbReference type="ChEBI" id="CHEBI:15378"/>
        <dbReference type="ChEBI" id="CHEBI:17268"/>
    </reaction>
</comment>
<evidence type="ECO:0000256" key="1">
    <source>
        <dbReference type="ARBA" id="ARBA00004141"/>
    </source>
</evidence>
<evidence type="ECO:0000256" key="3">
    <source>
        <dbReference type="ARBA" id="ARBA00022448"/>
    </source>
</evidence>
<keyword evidence="4 9" id="KW-0812">Transmembrane</keyword>
<dbReference type="PROSITE" id="PS00217">
    <property type="entry name" value="SUGAR_TRANSPORT_2"/>
    <property type="match status" value="1"/>
</dbReference>
<dbReference type="GO" id="GO:0016020">
    <property type="term" value="C:membrane"/>
    <property type="evidence" value="ECO:0007669"/>
    <property type="project" value="UniProtKB-SubCell"/>
</dbReference>
<dbReference type="PANTHER" id="PTHR48020">
    <property type="entry name" value="PROTON MYO-INOSITOL COTRANSPORTER"/>
    <property type="match status" value="1"/>
</dbReference>
<feature type="transmembrane region" description="Helical" evidence="9">
    <location>
        <begin position="200"/>
        <end position="222"/>
    </location>
</feature>
<feature type="transmembrane region" description="Helical" evidence="9">
    <location>
        <begin position="113"/>
        <end position="133"/>
    </location>
</feature>
<organism evidence="11 12">
    <name type="scientific">Elsinoe australis</name>
    <dbReference type="NCBI Taxonomy" id="40998"/>
    <lineage>
        <taxon>Eukaryota</taxon>
        <taxon>Fungi</taxon>
        <taxon>Dikarya</taxon>
        <taxon>Ascomycota</taxon>
        <taxon>Pezizomycotina</taxon>
        <taxon>Dothideomycetes</taxon>
        <taxon>Dothideomycetidae</taxon>
        <taxon>Myriangiales</taxon>
        <taxon>Elsinoaceae</taxon>
        <taxon>Elsinoe</taxon>
    </lineage>
</organism>
<dbReference type="NCBIfam" id="TIGR00879">
    <property type="entry name" value="SP"/>
    <property type="match status" value="1"/>
</dbReference>
<name>A0A4U7ANM2_9PEZI</name>
<feature type="transmembrane region" description="Helical" evidence="9">
    <location>
        <begin position="467"/>
        <end position="485"/>
    </location>
</feature>
<proteinExistence type="inferred from homology"/>
<feature type="transmembrane region" description="Helical" evidence="9">
    <location>
        <begin position="86"/>
        <end position="106"/>
    </location>
</feature>
<dbReference type="InterPro" id="IPR050814">
    <property type="entry name" value="Myo-inositol_Transporter"/>
</dbReference>
<feature type="transmembrane region" description="Helical" evidence="9">
    <location>
        <begin position="394"/>
        <end position="421"/>
    </location>
</feature>
<evidence type="ECO:0000256" key="4">
    <source>
        <dbReference type="ARBA" id="ARBA00022692"/>
    </source>
</evidence>
<comment type="similarity">
    <text evidence="2 8">Belongs to the major facilitator superfamily. Sugar transporter (TC 2.A.1.1) family.</text>
</comment>
<dbReference type="InterPro" id="IPR003663">
    <property type="entry name" value="Sugar/inositol_transpt"/>
</dbReference>
<keyword evidence="3 8" id="KW-0813">Transport</keyword>
<evidence type="ECO:0000256" key="6">
    <source>
        <dbReference type="ARBA" id="ARBA00023136"/>
    </source>
</evidence>
<feature type="transmembrane region" description="Helical" evidence="9">
    <location>
        <begin position="433"/>
        <end position="455"/>
    </location>
</feature>
<dbReference type="PANTHER" id="PTHR48020:SF22">
    <property type="entry name" value="MAJOR FACILITATOR SUPERFAMILY (MFS) PROFILE DOMAIN-CONTAINING PROTEIN-RELATED"/>
    <property type="match status" value="1"/>
</dbReference>
<sequence length="532" mass="57838">MDSEKKPAFDEVDHVETVDEKSARLTDDELNSIESTRSSWYVWLVAVNAAVGGLLFGYDTGVISGVLVVLGTDLGGKELTDSNKELITALTSAGAFIGAVYAGFTANRYGRKSVIWFGAILFTIGAIIQAASFGIPQMAVGRVVVGLGVGSAAMIVPLYIGELAPTKHRGRMIVIDCMSITGGQVLAYAVAAAFEKVDHGWRYMVGLGAVPSIILGVLLFWCPESPRQLIYHNEVEKCRAALRKLFPNATEEQVNNKTLLFQRSVNQANALHHELNTKQSLRQLYSVKGNFRALISACGLMAAQQLCGFNTLMYYSATLFAIVGFKNPIAVGSVVAITNFVFGGVSLKWADKIGRRRILIATMWAMSVALAIVAVAFRFIPINLSTLALETDNAGWAGVLVLVMIVVFVAFYASGLGCIPWTANELLPMEVRAVGTMMITCTCWGMNIIISSTFLSMMKGMTPSGAFGFYAGINLLGWLFVIFFYPEVAGMPLEEVRTLFVDDFGVKKARQWRKDNAAWLKEQRRHGAVLGA</sequence>
<gene>
    <name evidence="11" type="ORF">C1H76_7926</name>
</gene>